<dbReference type="InterPro" id="IPR003661">
    <property type="entry name" value="HisK_dim/P_dom"/>
</dbReference>
<evidence type="ECO:0000256" key="3">
    <source>
        <dbReference type="ARBA" id="ARBA00012438"/>
    </source>
</evidence>
<evidence type="ECO:0000256" key="2">
    <source>
        <dbReference type="ARBA" id="ARBA00006402"/>
    </source>
</evidence>
<dbReference type="Pfam" id="PF00360">
    <property type="entry name" value="PHY"/>
    <property type="match status" value="1"/>
</dbReference>
<dbReference type="SUPFAM" id="SSF55874">
    <property type="entry name" value="ATPase domain of HSP90 chaperone/DNA topoisomerase II/histidine kinase"/>
    <property type="match status" value="1"/>
</dbReference>
<evidence type="ECO:0000256" key="7">
    <source>
        <dbReference type="ARBA" id="ARBA00023012"/>
    </source>
</evidence>
<dbReference type="PANTHER" id="PTHR43047">
    <property type="entry name" value="TWO-COMPONENT HISTIDINE PROTEIN KINASE"/>
    <property type="match status" value="1"/>
</dbReference>
<feature type="domain" description="Histidine kinase" evidence="9">
    <location>
        <begin position="495"/>
        <end position="720"/>
    </location>
</feature>
<dbReference type="Gene3D" id="3.30.450.40">
    <property type="match status" value="2"/>
</dbReference>
<dbReference type="PANTHER" id="PTHR43047:SF72">
    <property type="entry name" value="OSMOSENSING HISTIDINE PROTEIN KINASE SLN1"/>
    <property type="match status" value="1"/>
</dbReference>
<accession>A0ABV0JBT2</accession>
<dbReference type="CDD" id="cd16922">
    <property type="entry name" value="HATPase_EvgS-ArcB-TorS-like"/>
    <property type="match status" value="1"/>
</dbReference>
<dbReference type="Pfam" id="PF02518">
    <property type="entry name" value="HATPase_c"/>
    <property type="match status" value="1"/>
</dbReference>
<comment type="catalytic activity">
    <reaction evidence="1">
        <text>ATP + protein L-histidine = ADP + protein N-phospho-L-histidine.</text>
        <dbReference type="EC" id="2.7.13.3"/>
    </reaction>
</comment>
<dbReference type="InterPro" id="IPR036890">
    <property type="entry name" value="HATPase_C_sf"/>
</dbReference>
<keyword evidence="11" id="KW-1185">Reference proteome</keyword>
<proteinExistence type="inferred from homology"/>
<gene>
    <name evidence="10" type="ORF">NC998_16530</name>
</gene>
<name>A0ABV0JBT2_9CYAN</name>
<dbReference type="Proteomes" id="UP001464891">
    <property type="component" value="Unassembled WGS sequence"/>
</dbReference>
<reference evidence="10 11" key="1">
    <citation type="submission" date="2022-04" db="EMBL/GenBank/DDBJ databases">
        <title>Positive selection, recombination, and allopatry shape intraspecific diversity of widespread and dominant cyanobacteria.</title>
        <authorList>
            <person name="Wei J."/>
            <person name="Shu W."/>
            <person name="Hu C."/>
        </authorList>
    </citation>
    <scope>NUCLEOTIDE SEQUENCE [LARGE SCALE GENOMIC DNA]</scope>
    <source>
        <strain evidence="10 11">GB2-A4</strain>
    </source>
</reference>
<comment type="similarity">
    <text evidence="2">In the N-terminal section; belongs to the phytochrome family.</text>
</comment>
<dbReference type="InterPro" id="IPR003018">
    <property type="entry name" value="GAF"/>
</dbReference>
<dbReference type="PROSITE" id="PS50109">
    <property type="entry name" value="HIS_KIN"/>
    <property type="match status" value="1"/>
</dbReference>
<protein>
    <recommendedName>
        <fullName evidence="3">histidine kinase</fullName>
        <ecNumber evidence="3">2.7.13.3</ecNumber>
    </recommendedName>
</protein>
<evidence type="ECO:0000256" key="6">
    <source>
        <dbReference type="ARBA" id="ARBA00022777"/>
    </source>
</evidence>
<dbReference type="SMART" id="SM00388">
    <property type="entry name" value="HisKA"/>
    <property type="match status" value="1"/>
</dbReference>
<dbReference type="EC" id="2.7.13.3" evidence="3"/>
<dbReference type="Gene3D" id="3.30.565.10">
    <property type="entry name" value="Histidine kinase-like ATPase, C-terminal domain"/>
    <property type="match status" value="1"/>
</dbReference>
<dbReference type="RefSeq" id="WP_190433186.1">
    <property type="nucleotide sequence ID" value="NZ_JAMPKM010000010.1"/>
</dbReference>
<evidence type="ECO:0000259" key="9">
    <source>
        <dbReference type="PROSITE" id="PS50109"/>
    </source>
</evidence>
<dbReference type="InterPro" id="IPR005467">
    <property type="entry name" value="His_kinase_dom"/>
</dbReference>
<dbReference type="InterPro" id="IPR016132">
    <property type="entry name" value="Phyto_chromo_attachment"/>
</dbReference>
<dbReference type="SUPFAM" id="SSF55781">
    <property type="entry name" value="GAF domain-like"/>
    <property type="match status" value="2"/>
</dbReference>
<keyword evidence="5" id="KW-0808">Transferase</keyword>
<evidence type="ECO:0000313" key="10">
    <source>
        <dbReference type="EMBL" id="MEP0818708.1"/>
    </source>
</evidence>
<dbReference type="CDD" id="cd00082">
    <property type="entry name" value="HisKA"/>
    <property type="match status" value="1"/>
</dbReference>
<comment type="caution">
    <text evidence="10">The sequence shown here is derived from an EMBL/GenBank/DDBJ whole genome shotgun (WGS) entry which is preliminary data.</text>
</comment>
<dbReference type="SMART" id="SM00065">
    <property type="entry name" value="GAF"/>
    <property type="match status" value="2"/>
</dbReference>
<dbReference type="Gene3D" id="1.10.287.130">
    <property type="match status" value="1"/>
</dbReference>
<evidence type="ECO:0000259" key="8">
    <source>
        <dbReference type="PROSITE" id="PS50046"/>
    </source>
</evidence>
<dbReference type="Pfam" id="PF01590">
    <property type="entry name" value="GAF"/>
    <property type="match status" value="1"/>
</dbReference>
<dbReference type="EMBL" id="JAMPKM010000010">
    <property type="protein sequence ID" value="MEP0818708.1"/>
    <property type="molecule type" value="Genomic_DNA"/>
</dbReference>
<dbReference type="SUPFAM" id="SSF47384">
    <property type="entry name" value="Homodimeric domain of signal transducing histidine kinase"/>
    <property type="match status" value="1"/>
</dbReference>
<keyword evidence="7" id="KW-0902">Two-component regulatory system</keyword>
<evidence type="ECO:0000313" key="11">
    <source>
        <dbReference type="Proteomes" id="UP001464891"/>
    </source>
</evidence>
<dbReference type="PRINTS" id="PR00344">
    <property type="entry name" value="BCTRLSENSOR"/>
</dbReference>
<dbReference type="SMART" id="SM00387">
    <property type="entry name" value="HATPase_c"/>
    <property type="match status" value="1"/>
</dbReference>
<evidence type="ECO:0000256" key="1">
    <source>
        <dbReference type="ARBA" id="ARBA00000085"/>
    </source>
</evidence>
<evidence type="ECO:0000256" key="5">
    <source>
        <dbReference type="ARBA" id="ARBA00022679"/>
    </source>
</evidence>
<dbReference type="InterPro" id="IPR029016">
    <property type="entry name" value="GAF-like_dom_sf"/>
</dbReference>
<feature type="domain" description="Phytochrome chromophore attachment site" evidence="8">
    <location>
        <begin position="35"/>
        <end position="195"/>
    </location>
</feature>
<dbReference type="InterPro" id="IPR003594">
    <property type="entry name" value="HATPase_dom"/>
</dbReference>
<dbReference type="InterPro" id="IPR036097">
    <property type="entry name" value="HisK_dim/P_sf"/>
</dbReference>
<evidence type="ECO:0000256" key="4">
    <source>
        <dbReference type="ARBA" id="ARBA00022553"/>
    </source>
</evidence>
<organism evidence="10 11">
    <name type="scientific">Trichocoleus desertorum GB2-A4</name>
    <dbReference type="NCBI Taxonomy" id="2933944"/>
    <lineage>
        <taxon>Bacteria</taxon>
        <taxon>Bacillati</taxon>
        <taxon>Cyanobacteriota</taxon>
        <taxon>Cyanophyceae</taxon>
        <taxon>Leptolyngbyales</taxon>
        <taxon>Trichocoleusaceae</taxon>
        <taxon>Trichocoleus</taxon>
    </lineage>
</organism>
<keyword evidence="4" id="KW-0597">Phosphoprotein</keyword>
<dbReference type="Pfam" id="PF00512">
    <property type="entry name" value="HisKA"/>
    <property type="match status" value="1"/>
</dbReference>
<sequence length="724" mass="80976">MKQPESSFREEIEPSLLAQGTLLNRMTNRIRQSLELPEILAATVAETRSFLGTDRVKVYRFHPDESGEVIAESIYQQRLPSLLGLNFPADDIPPQAREMFVKARQRVIVDVLSQQVNVSWLNSPDTAEDLAAIGLLQRPVDPCHVEYLTAMGVQSSLVVPILHHQQLWGLLVSHHSEPRVFSATDLQILQMVADQVSIAIAQSNLLTQAREQAAREAIVNQISTLLHAPLSIQAILQIVLQRVIEAVQGSGGRLFLAGTEATAGGHLYAYGTQPQLPDAAQPLDLEASSFWQELMDGQTKPVQPALLLSLLQRSPLTKSAIAASLTPDLMEITEEAQPVVYPAIPHICAIADLYQEPKLAALQTAFATSRIRSILIMPLRYGQQSLGCLSIFRDEVDTEKAWAGHWDSDERQQRPRQSFEVWRELKQAQAQPWLEGETELIRALGTHLSMAVMQNRLYQYEREQRLLVEMRNQELHTARTVAEEASRLKSDFLSSTSHELRTPLASTLNYLKLLKEGFYDNEEELKEYIQVAYQSAENLVDIINDVLDIAKIEAGRMNINLEVVHLPTLLQEEQNLFNLDSRRKGIALIVECEVDNVYADKIKLRQILTNLVSNALKFTSQGEIHIHAVKKTDNSSQSKIGQIVEVSVTDTGIGIDLEKRDLLFEPFVQADGSIKRRYGGTGLGLTISKRLVELMGGRIWIDSAGKDQGTQVSFTLPHMDTLNP</sequence>
<dbReference type="InterPro" id="IPR004358">
    <property type="entry name" value="Sig_transdc_His_kin-like_C"/>
</dbReference>
<keyword evidence="6" id="KW-0418">Kinase</keyword>
<dbReference type="PROSITE" id="PS50046">
    <property type="entry name" value="PHYTOCHROME_2"/>
    <property type="match status" value="1"/>
</dbReference>
<dbReference type="InterPro" id="IPR013515">
    <property type="entry name" value="Phytochrome_cen-reg"/>
</dbReference>